<dbReference type="GeneID" id="5324823"/>
<dbReference type="InterPro" id="IPR046342">
    <property type="entry name" value="CBS_dom_sf"/>
</dbReference>
<evidence type="ECO:0000256" key="3">
    <source>
        <dbReference type="ARBA" id="ARBA00022448"/>
    </source>
</evidence>
<dbReference type="Proteomes" id="UP000001107">
    <property type="component" value="Chromosome"/>
</dbReference>
<proteinExistence type="inferred from homology"/>
<dbReference type="KEGG" id="mvn:Mevan_1454"/>
<feature type="domain" description="CBS" evidence="10">
    <location>
        <begin position="199"/>
        <end position="257"/>
    </location>
</feature>
<dbReference type="EMBL" id="CP000742">
    <property type="protein sequence ID" value="ABR55348.1"/>
    <property type="molecule type" value="Genomic_DNA"/>
</dbReference>
<dbReference type="Pfam" id="PF00571">
    <property type="entry name" value="CBS"/>
    <property type="match status" value="2"/>
</dbReference>
<dbReference type="SUPFAM" id="SSF161093">
    <property type="entry name" value="MgtE membrane domain-like"/>
    <property type="match status" value="1"/>
</dbReference>
<feature type="transmembrane region" description="Helical" evidence="9">
    <location>
        <begin position="418"/>
        <end position="440"/>
    </location>
</feature>
<keyword evidence="5 9" id="KW-0460">Magnesium</keyword>
<keyword evidence="6 9" id="KW-1133">Transmembrane helix</keyword>
<dbReference type="SUPFAM" id="SSF54631">
    <property type="entry name" value="CBS-domain pair"/>
    <property type="match status" value="1"/>
</dbReference>
<name>A6US76_METVS</name>
<dbReference type="OrthoDB" id="147899at2157"/>
<evidence type="ECO:0000256" key="7">
    <source>
        <dbReference type="ARBA" id="ARBA00023136"/>
    </source>
</evidence>
<comment type="caution">
    <text evidence="9">Lacks conserved residue(s) required for the propagation of feature annotation.</text>
</comment>
<evidence type="ECO:0000256" key="9">
    <source>
        <dbReference type="RuleBase" id="RU362011"/>
    </source>
</evidence>
<evidence type="ECO:0000256" key="1">
    <source>
        <dbReference type="ARBA" id="ARBA00004141"/>
    </source>
</evidence>
<dbReference type="RefSeq" id="WP_012066262.1">
    <property type="nucleotide sequence ID" value="NC_009634.1"/>
</dbReference>
<evidence type="ECO:0000313" key="12">
    <source>
        <dbReference type="Proteomes" id="UP000001107"/>
    </source>
</evidence>
<dbReference type="GO" id="GO:0046872">
    <property type="term" value="F:metal ion binding"/>
    <property type="evidence" value="ECO:0007669"/>
    <property type="project" value="UniProtKB-KW"/>
</dbReference>
<comment type="subcellular location">
    <subcellularLocation>
        <location evidence="9">Cell membrane</location>
        <topology evidence="9">Multi-pass membrane protein</topology>
    </subcellularLocation>
    <subcellularLocation>
        <location evidence="1">Membrane</location>
        <topology evidence="1">Multi-pass membrane protein</topology>
    </subcellularLocation>
</comment>
<feature type="domain" description="CBS" evidence="10">
    <location>
        <begin position="135"/>
        <end position="197"/>
    </location>
</feature>
<dbReference type="SMART" id="SM00116">
    <property type="entry name" value="CBS"/>
    <property type="match status" value="2"/>
</dbReference>
<dbReference type="PROSITE" id="PS51371">
    <property type="entry name" value="CBS"/>
    <property type="match status" value="2"/>
</dbReference>
<keyword evidence="8" id="KW-0129">CBS domain</keyword>
<comment type="similarity">
    <text evidence="2 9">Belongs to the SLC41A transporter family.</text>
</comment>
<dbReference type="InterPro" id="IPR036739">
    <property type="entry name" value="SLC41_membr_dom_sf"/>
</dbReference>
<keyword evidence="9" id="KW-1003">Cell membrane</keyword>
<sequence>MIIELQIDVRKYIKNGDLKTLKHLLEDQDPVIIYETIKELKAAEKVVIFRLLLKSVAAEIFSMLEPDEQLELVELFTDEEVKSIIRDMDPSDRAELLDELPDNVVIRILTLLPKDVREKTLEILNYPEDSAGRIMSPNFVYVTRNMTVEGALEKIRRYGKDVDMVYTIFVTEGNRTLIGTINLEELLFAEPKTFIEEIYTPNSPYVRTTTDQEDVATIMKKLDLNAIATVDNDFRLVGVITIDDIVDVIEEEFTEDIHKMAGISTIKTSYFHTSPFSFIKNRLPWLVGLLLVQSLSSFIVQGYEDILTTIPILAAFMVTMVDAGGNTGGQSSTMLIRSLALGEVDLEDWWRVFLKELYIGLILGLVLGIILFIRGFLISSDMFVNLAAGISVLIIIVFANIVGAMLPFLGKMLKIDPALMSGPLITTVADLGGILIYFYIASKILGF</sequence>
<dbReference type="Pfam" id="PF01769">
    <property type="entry name" value="MgtE"/>
    <property type="match status" value="1"/>
</dbReference>
<dbReference type="InterPro" id="IPR006668">
    <property type="entry name" value="Mg_transptr_MgtE_intracell_dom"/>
</dbReference>
<evidence type="ECO:0000256" key="8">
    <source>
        <dbReference type="PROSITE-ProRule" id="PRU00703"/>
    </source>
</evidence>
<dbReference type="AlphaFoldDB" id="A6US76"/>
<dbReference type="Gene3D" id="1.10.357.20">
    <property type="entry name" value="SLC41 divalent cation transporters, integral membrane domain"/>
    <property type="match status" value="1"/>
</dbReference>
<feature type="transmembrane region" description="Helical" evidence="9">
    <location>
        <begin position="357"/>
        <end position="377"/>
    </location>
</feature>
<dbReference type="SUPFAM" id="SSF158791">
    <property type="entry name" value="MgtE N-terminal domain-like"/>
    <property type="match status" value="1"/>
</dbReference>
<evidence type="ECO:0000256" key="2">
    <source>
        <dbReference type="ARBA" id="ARBA00009749"/>
    </source>
</evidence>
<dbReference type="InterPro" id="IPR000644">
    <property type="entry name" value="CBS_dom"/>
</dbReference>
<evidence type="ECO:0000256" key="4">
    <source>
        <dbReference type="ARBA" id="ARBA00022692"/>
    </source>
</evidence>
<gene>
    <name evidence="11" type="ordered locus">Mevan_1454</name>
</gene>
<evidence type="ECO:0000256" key="5">
    <source>
        <dbReference type="ARBA" id="ARBA00022842"/>
    </source>
</evidence>
<dbReference type="Gene3D" id="1.25.60.10">
    <property type="entry name" value="MgtE N-terminal domain-like"/>
    <property type="match status" value="1"/>
</dbReference>
<dbReference type="Pfam" id="PF03448">
    <property type="entry name" value="MgtE_N"/>
    <property type="match status" value="1"/>
</dbReference>
<keyword evidence="3 9" id="KW-0813">Transport</keyword>
<comment type="subunit">
    <text evidence="9">Homodimer.</text>
</comment>
<keyword evidence="4 9" id="KW-0812">Transmembrane</keyword>
<reference evidence="11" key="1">
    <citation type="submission" date="2007-06" db="EMBL/GenBank/DDBJ databases">
        <title>Complete sequence of Methanococcus vannielii SB.</title>
        <authorList>
            <consortium name="US DOE Joint Genome Institute"/>
            <person name="Copeland A."/>
            <person name="Lucas S."/>
            <person name="Lapidus A."/>
            <person name="Barry K."/>
            <person name="Glavina del Rio T."/>
            <person name="Dalin E."/>
            <person name="Tice H."/>
            <person name="Pitluck S."/>
            <person name="Chain P."/>
            <person name="Malfatti S."/>
            <person name="Shin M."/>
            <person name="Vergez L."/>
            <person name="Schmutz J."/>
            <person name="Larimer F."/>
            <person name="Land M."/>
            <person name="Hauser L."/>
            <person name="Kyrpides N."/>
            <person name="Anderson I."/>
            <person name="Sieprawska-Lupa M."/>
            <person name="Whitman W.B."/>
            <person name="Richardson P."/>
        </authorList>
    </citation>
    <scope>NUCLEOTIDE SEQUENCE [LARGE SCALE GENOMIC DNA]</scope>
    <source>
        <strain evidence="11">SB</strain>
    </source>
</reference>
<evidence type="ECO:0000256" key="6">
    <source>
        <dbReference type="ARBA" id="ARBA00022989"/>
    </source>
</evidence>
<keyword evidence="9" id="KW-0479">Metal-binding</keyword>
<protein>
    <recommendedName>
        <fullName evidence="9">Magnesium transporter MgtE</fullName>
    </recommendedName>
</protein>
<dbReference type="CDD" id="cd04606">
    <property type="entry name" value="CBS_pair_Mg_transporter"/>
    <property type="match status" value="1"/>
</dbReference>
<accession>A6US76</accession>
<dbReference type="STRING" id="406327.Mevan_1454"/>
<keyword evidence="12" id="KW-1185">Reference proteome</keyword>
<feature type="transmembrane region" description="Helical" evidence="9">
    <location>
        <begin position="383"/>
        <end position="406"/>
    </location>
</feature>
<dbReference type="GO" id="GO:0015095">
    <property type="term" value="F:magnesium ion transmembrane transporter activity"/>
    <property type="evidence" value="ECO:0007669"/>
    <property type="project" value="InterPro"/>
</dbReference>
<dbReference type="InterPro" id="IPR006667">
    <property type="entry name" value="SLC41_membr_dom"/>
</dbReference>
<comment type="function">
    <text evidence="9">Acts as a magnesium transporter.</text>
</comment>
<dbReference type="Gene3D" id="3.10.580.10">
    <property type="entry name" value="CBS-domain"/>
    <property type="match status" value="1"/>
</dbReference>
<evidence type="ECO:0000313" key="11">
    <source>
        <dbReference type="EMBL" id="ABR55348.1"/>
    </source>
</evidence>
<dbReference type="InterPro" id="IPR006669">
    <property type="entry name" value="MgtE_transporter"/>
</dbReference>
<dbReference type="PANTHER" id="PTHR43773">
    <property type="entry name" value="MAGNESIUM TRANSPORTER MGTE"/>
    <property type="match status" value="1"/>
</dbReference>
<keyword evidence="7 9" id="KW-0472">Membrane</keyword>
<dbReference type="SMART" id="SM00924">
    <property type="entry name" value="MgtE_N"/>
    <property type="match status" value="1"/>
</dbReference>
<dbReference type="InterPro" id="IPR038076">
    <property type="entry name" value="MgtE_N_sf"/>
</dbReference>
<dbReference type="PANTHER" id="PTHR43773:SF1">
    <property type="entry name" value="MAGNESIUM TRANSPORTER MGTE"/>
    <property type="match status" value="1"/>
</dbReference>
<dbReference type="GO" id="GO:0005886">
    <property type="term" value="C:plasma membrane"/>
    <property type="evidence" value="ECO:0007669"/>
    <property type="project" value="UniProtKB-SubCell"/>
</dbReference>
<organism evidence="11 12">
    <name type="scientific">Methanococcus vannielii (strain ATCC 35089 / DSM 1224 / JCM 13029 / OCM 148 / SB)</name>
    <dbReference type="NCBI Taxonomy" id="406327"/>
    <lineage>
        <taxon>Archaea</taxon>
        <taxon>Methanobacteriati</taxon>
        <taxon>Methanobacteriota</taxon>
        <taxon>Methanomada group</taxon>
        <taxon>Methanococci</taxon>
        <taxon>Methanococcales</taxon>
        <taxon>Methanococcaceae</taxon>
        <taxon>Methanococcus</taxon>
    </lineage>
</organism>
<evidence type="ECO:0000259" key="10">
    <source>
        <dbReference type="PROSITE" id="PS51371"/>
    </source>
</evidence>
<dbReference type="eggNOG" id="arCOG00625">
    <property type="taxonomic scope" value="Archaea"/>
</dbReference>
<dbReference type="HOGENOM" id="CLU_037408_2_2_2"/>
<dbReference type="NCBIfam" id="TIGR00400">
    <property type="entry name" value="mgtE"/>
    <property type="match status" value="1"/>
</dbReference>